<dbReference type="AlphaFoldDB" id="H2KVM7"/>
<dbReference type="InterPro" id="IPR032675">
    <property type="entry name" value="LRR_dom_sf"/>
</dbReference>
<evidence type="ECO:0008006" key="4">
    <source>
        <dbReference type="Google" id="ProtNLM"/>
    </source>
</evidence>
<feature type="non-terminal residue" evidence="2">
    <location>
        <position position="1"/>
    </location>
</feature>
<organism evidence="2 3">
    <name type="scientific">Clonorchis sinensis</name>
    <name type="common">Chinese liver fluke</name>
    <dbReference type="NCBI Taxonomy" id="79923"/>
    <lineage>
        <taxon>Eukaryota</taxon>
        <taxon>Metazoa</taxon>
        <taxon>Spiralia</taxon>
        <taxon>Lophotrochozoa</taxon>
        <taxon>Platyhelminthes</taxon>
        <taxon>Trematoda</taxon>
        <taxon>Digenea</taxon>
        <taxon>Opisthorchiida</taxon>
        <taxon>Opisthorchiata</taxon>
        <taxon>Opisthorchiidae</taxon>
        <taxon>Clonorchis</taxon>
    </lineage>
</organism>
<evidence type="ECO:0000313" key="3">
    <source>
        <dbReference type="Proteomes" id="UP000008909"/>
    </source>
</evidence>
<accession>H2KVM7</accession>
<evidence type="ECO:0000313" key="2">
    <source>
        <dbReference type="EMBL" id="GAA27571.2"/>
    </source>
</evidence>
<feature type="compositionally biased region" description="Basic residues" evidence="1">
    <location>
        <begin position="282"/>
        <end position="295"/>
    </location>
</feature>
<evidence type="ECO:0000256" key="1">
    <source>
        <dbReference type="SAM" id="MobiDB-lite"/>
    </source>
</evidence>
<sequence length="751" mass="84348">VNGEKFIGKAFANHGISDCRTFLDARQSRRRQNVDMKLTCAITDEMPQQRILANASDCETLPCITRAASILNGVRINFKRKKQSKVTGKCPSTSKGPRRKHFSDSLDYSRSRGIDGMPTFTSSTQCIGATELQPTADHHCWPSSSSLRFSDSDPNFRVFFDQRAMLNQSTSYKSSYSPHVKMKGNQMDESNQRKECISVNSQIKPENIIILNNAESTVRAEKQRRQNKRTHRLERRAQLGGLKGPSSVTDVTLEGNPTRMEMIYRHTRPDTLALMCTQPVKRTRNSRVKKPRRNVHPPISNRGGRVSCNPPSVMLPKEDTHIPKAETGVFVNSLDNSSNKGVCDSNTISCESRNYLNGNRKDSISARTSNFNVASLVCCPLPGTTMKQDKAVMSQVGSSVFRYCKTPEIYIRWSVQDRTQLRLVSTSKPPEIDTNNSRAVSYPTLKMALSDLTICRPGDRNKPGLLYSAKGPYLPNIHSLLVEKINWQEFLPELAYIRLILPGLKHLKLVDVGISELTTILHLTLIERLDTLCISPTSGNPIVKKAGQFWRPFVIWALKDTLGFRELDEQVVTLDERMKAGQIFSSIGQHLLLHEFTTPVQSTAAGKENQETLIDQNSAYSPISRKAESILKFFSNPPDVYADKNLGSWSGAVETSSCSGSHQASCINQGNVNEIPRELYLSEDLVKRWTDMLKLGKICAQRQKNVCSIVEDELQLANQKLFRRAQMMDIWPPVLRQLVGFLSTDKASDTF</sequence>
<protein>
    <recommendedName>
        <fullName evidence="4">Leucine-rich repeat-containing protein 49</fullName>
    </recommendedName>
</protein>
<feature type="region of interest" description="Disordered" evidence="1">
    <location>
        <begin position="83"/>
        <end position="108"/>
    </location>
</feature>
<keyword evidence="3" id="KW-1185">Reference proteome</keyword>
<feature type="region of interest" description="Disordered" evidence="1">
    <location>
        <begin position="171"/>
        <end position="191"/>
    </location>
</feature>
<dbReference type="EMBL" id="DF144745">
    <property type="protein sequence ID" value="GAA27571.2"/>
    <property type="molecule type" value="Genomic_DNA"/>
</dbReference>
<proteinExistence type="predicted"/>
<dbReference type="Proteomes" id="UP000008909">
    <property type="component" value="Unassembled WGS sequence"/>
</dbReference>
<feature type="region of interest" description="Disordered" evidence="1">
    <location>
        <begin position="282"/>
        <end position="310"/>
    </location>
</feature>
<reference evidence="2" key="1">
    <citation type="journal article" date="2011" name="Genome Biol.">
        <title>The draft genome of the carcinogenic human liver fluke Clonorchis sinensis.</title>
        <authorList>
            <person name="Wang X."/>
            <person name="Chen W."/>
            <person name="Huang Y."/>
            <person name="Sun J."/>
            <person name="Men J."/>
            <person name="Liu H."/>
            <person name="Luo F."/>
            <person name="Guo L."/>
            <person name="Lv X."/>
            <person name="Deng C."/>
            <person name="Zhou C."/>
            <person name="Fan Y."/>
            <person name="Li X."/>
            <person name="Huang L."/>
            <person name="Hu Y."/>
            <person name="Liang C."/>
            <person name="Hu X."/>
            <person name="Xu J."/>
            <person name="Yu X."/>
        </authorList>
    </citation>
    <scope>NUCLEOTIDE SEQUENCE [LARGE SCALE GENOMIC DNA]</scope>
    <source>
        <strain evidence="2">Henan</strain>
    </source>
</reference>
<dbReference type="Gene3D" id="3.80.10.10">
    <property type="entry name" value="Ribonuclease Inhibitor"/>
    <property type="match status" value="1"/>
</dbReference>
<gene>
    <name evidence="2" type="ORF">CLF_112712</name>
</gene>
<name>H2KVM7_CLOSI</name>